<evidence type="ECO:0000256" key="1">
    <source>
        <dbReference type="ARBA" id="ARBA00005046"/>
    </source>
</evidence>
<dbReference type="EMBL" id="QJVJ01000001">
    <property type="protein sequence ID" value="PYI57174.1"/>
    <property type="molecule type" value="Genomic_DNA"/>
</dbReference>
<protein>
    <recommendedName>
        <fullName evidence="4">Molybdopterin synthase catalytic subunit</fullName>
        <ecNumber evidence="3">2.8.1.12</ecNumber>
    </recommendedName>
    <alternativeName>
        <fullName evidence="10">MPT synthase subunit 2</fullName>
    </alternativeName>
    <alternativeName>
        <fullName evidence="8">Molybdenum cofactor biosynthesis protein E</fullName>
    </alternativeName>
    <alternativeName>
        <fullName evidence="9">Molybdopterin-converting factor large subunit</fullName>
    </alternativeName>
    <alternativeName>
        <fullName evidence="11">Molybdopterin-converting factor subunit 2</fullName>
    </alternativeName>
</protein>
<dbReference type="SUPFAM" id="SSF54690">
    <property type="entry name" value="Molybdopterin synthase subunit MoaE"/>
    <property type="match status" value="1"/>
</dbReference>
<dbReference type="Gene3D" id="3.90.1170.40">
    <property type="entry name" value="Molybdopterin biosynthesis MoaE subunit"/>
    <property type="match status" value="1"/>
</dbReference>
<sequence length="249" mass="26600">MQLAIRLFAGLCDVFGASTVTVQTDGSPLTGGGLKARLAEIKPEAAALIHSSFIAKNQAYAGDDEPLSVEDEIALIPPVSGGQGELPEAAGVDVDASLGLHRVTSRPLSIEETCAKVADDEHGAALVFVGTTRRTTFGKRTTLLEYEAYVPMALKTLAQIEDEIGSRWPGSRCAIAHRIGPVPVGETSVVIAVSTPHRADCYEASRYAIERLKQIVPIWKKEVWDDGSEWKGPQSGPWNPLASNDKAPD</sequence>
<evidence type="ECO:0000256" key="13">
    <source>
        <dbReference type="SAM" id="MobiDB-lite"/>
    </source>
</evidence>
<dbReference type="InterPro" id="IPR012675">
    <property type="entry name" value="Beta-grasp_dom_sf"/>
</dbReference>
<dbReference type="InterPro" id="IPR003749">
    <property type="entry name" value="ThiS/MoaD-like"/>
</dbReference>
<dbReference type="GO" id="GO:0006777">
    <property type="term" value="P:Mo-molybdopterin cofactor biosynthetic process"/>
    <property type="evidence" value="ECO:0007669"/>
    <property type="project" value="UniProtKB-KW"/>
</dbReference>
<dbReference type="GO" id="GO:0030366">
    <property type="term" value="F:molybdopterin synthase activity"/>
    <property type="evidence" value="ECO:0007669"/>
    <property type="project" value="UniProtKB-EC"/>
</dbReference>
<evidence type="ECO:0000256" key="8">
    <source>
        <dbReference type="ARBA" id="ARBA00029745"/>
    </source>
</evidence>
<evidence type="ECO:0000256" key="2">
    <source>
        <dbReference type="ARBA" id="ARBA00005426"/>
    </source>
</evidence>
<comment type="catalytic activity">
    <reaction evidence="12">
        <text>2 [molybdopterin-synthase sulfur-carrier protein]-C-terminal-Gly-aminoethanethioate + cyclic pyranopterin phosphate + H2O = molybdopterin + 2 [molybdopterin-synthase sulfur-carrier protein]-C-terminal Gly-Gly + 2 H(+)</text>
        <dbReference type="Rhea" id="RHEA:26333"/>
        <dbReference type="Rhea" id="RHEA-COMP:12202"/>
        <dbReference type="Rhea" id="RHEA-COMP:19907"/>
        <dbReference type="ChEBI" id="CHEBI:15377"/>
        <dbReference type="ChEBI" id="CHEBI:15378"/>
        <dbReference type="ChEBI" id="CHEBI:58698"/>
        <dbReference type="ChEBI" id="CHEBI:59648"/>
        <dbReference type="ChEBI" id="CHEBI:90778"/>
        <dbReference type="ChEBI" id="CHEBI:232372"/>
        <dbReference type="EC" id="2.8.1.12"/>
    </reaction>
</comment>
<dbReference type="EC" id="2.8.1.12" evidence="3"/>
<dbReference type="AlphaFoldDB" id="A0A2V5KFF1"/>
<organism evidence="14 15">
    <name type="scientific">Paenibacillus flagellatus</name>
    <dbReference type="NCBI Taxonomy" id="2211139"/>
    <lineage>
        <taxon>Bacteria</taxon>
        <taxon>Bacillati</taxon>
        <taxon>Bacillota</taxon>
        <taxon>Bacilli</taxon>
        <taxon>Bacillales</taxon>
        <taxon>Paenibacillaceae</taxon>
        <taxon>Paenibacillus</taxon>
    </lineage>
</organism>
<dbReference type="Gene3D" id="3.10.20.30">
    <property type="match status" value="1"/>
</dbReference>
<keyword evidence="15" id="KW-1185">Reference proteome</keyword>
<dbReference type="PANTHER" id="PTHR23404">
    <property type="entry name" value="MOLYBDOPTERIN SYNTHASE RELATED"/>
    <property type="match status" value="1"/>
</dbReference>
<dbReference type="OrthoDB" id="9803224at2"/>
<comment type="pathway">
    <text evidence="1">Cofactor biosynthesis; molybdopterin biosynthesis.</text>
</comment>
<dbReference type="Pfam" id="PF02597">
    <property type="entry name" value="ThiS"/>
    <property type="match status" value="1"/>
</dbReference>
<keyword evidence="6" id="KW-0501">Molybdenum cofactor biosynthesis</keyword>
<dbReference type="Pfam" id="PF02391">
    <property type="entry name" value="MoaE"/>
    <property type="match status" value="1"/>
</dbReference>
<dbReference type="SUPFAM" id="SSF54285">
    <property type="entry name" value="MoaD/ThiS"/>
    <property type="match status" value="1"/>
</dbReference>
<name>A0A2V5KFF1_9BACL</name>
<evidence type="ECO:0000256" key="12">
    <source>
        <dbReference type="ARBA" id="ARBA00049878"/>
    </source>
</evidence>
<evidence type="ECO:0000256" key="4">
    <source>
        <dbReference type="ARBA" id="ARBA00013858"/>
    </source>
</evidence>
<evidence type="ECO:0000256" key="10">
    <source>
        <dbReference type="ARBA" id="ARBA00030781"/>
    </source>
</evidence>
<reference evidence="14 15" key="1">
    <citation type="submission" date="2018-05" db="EMBL/GenBank/DDBJ databases">
        <title>Paenibacillus flagellatus sp. nov., isolated from selenium mineral soil.</title>
        <authorList>
            <person name="Dai X."/>
        </authorList>
    </citation>
    <scope>NUCLEOTIDE SEQUENCE [LARGE SCALE GENOMIC DNA]</scope>
    <source>
        <strain evidence="14 15">DXL2</strain>
    </source>
</reference>
<feature type="region of interest" description="Disordered" evidence="13">
    <location>
        <begin position="228"/>
        <end position="249"/>
    </location>
</feature>
<dbReference type="InterPro" id="IPR036563">
    <property type="entry name" value="MoaE_sf"/>
</dbReference>
<gene>
    <name evidence="14" type="ORF">DLM86_01665</name>
</gene>
<comment type="similarity">
    <text evidence="2">Belongs to the MoaE family.</text>
</comment>
<dbReference type="RefSeq" id="WP_110838213.1">
    <property type="nucleotide sequence ID" value="NZ_QJVJ01000001.1"/>
</dbReference>
<dbReference type="FunFam" id="3.90.1170.40:FF:000003">
    <property type="entry name" value="Molybdopterin converting factor subunit 2"/>
    <property type="match status" value="1"/>
</dbReference>
<comment type="subunit">
    <text evidence="7">Heterotetramer of 2 MoaD subunits and 2 MoaE subunits. Also stable as homodimer. The enzyme changes between these two forms during catalysis.</text>
</comment>
<evidence type="ECO:0000256" key="9">
    <source>
        <dbReference type="ARBA" id="ARBA00030407"/>
    </source>
</evidence>
<keyword evidence="5" id="KW-0808">Transferase</keyword>
<comment type="caution">
    <text evidence="14">The sequence shown here is derived from an EMBL/GenBank/DDBJ whole genome shotgun (WGS) entry which is preliminary data.</text>
</comment>
<proteinExistence type="inferred from homology"/>
<dbReference type="Proteomes" id="UP000247476">
    <property type="component" value="Unassembled WGS sequence"/>
</dbReference>
<dbReference type="CDD" id="cd00756">
    <property type="entry name" value="MoaE"/>
    <property type="match status" value="1"/>
</dbReference>
<dbReference type="CDD" id="cd00754">
    <property type="entry name" value="Ubl_MoaD"/>
    <property type="match status" value="1"/>
</dbReference>
<evidence type="ECO:0000256" key="11">
    <source>
        <dbReference type="ARBA" id="ARBA00032474"/>
    </source>
</evidence>
<evidence type="ECO:0000256" key="3">
    <source>
        <dbReference type="ARBA" id="ARBA00011950"/>
    </source>
</evidence>
<evidence type="ECO:0000313" key="14">
    <source>
        <dbReference type="EMBL" id="PYI57174.1"/>
    </source>
</evidence>
<evidence type="ECO:0000256" key="7">
    <source>
        <dbReference type="ARBA" id="ARBA00026066"/>
    </source>
</evidence>
<dbReference type="InterPro" id="IPR016155">
    <property type="entry name" value="Mopterin_synth/thiamin_S_b"/>
</dbReference>
<evidence type="ECO:0000256" key="6">
    <source>
        <dbReference type="ARBA" id="ARBA00023150"/>
    </source>
</evidence>
<evidence type="ECO:0000256" key="5">
    <source>
        <dbReference type="ARBA" id="ARBA00022679"/>
    </source>
</evidence>
<evidence type="ECO:0000313" key="15">
    <source>
        <dbReference type="Proteomes" id="UP000247476"/>
    </source>
</evidence>
<accession>A0A2V5KFF1</accession>
<dbReference type="InterPro" id="IPR003448">
    <property type="entry name" value="Mopterin_biosynth_MoaE"/>
</dbReference>